<comment type="catalytic activity">
    <reaction evidence="1">
        <text>ATP + protein L-histidine = ADP + protein N-phospho-L-histidine.</text>
        <dbReference type="EC" id="2.7.13.3"/>
    </reaction>
</comment>
<evidence type="ECO:0000256" key="4">
    <source>
        <dbReference type="ARBA" id="ARBA00022679"/>
    </source>
</evidence>
<keyword evidence="9" id="KW-0472">Membrane</keyword>
<keyword evidence="6 12" id="KW-0418">Kinase</keyword>
<dbReference type="PANTHER" id="PTHR24421">
    <property type="entry name" value="NITRATE/NITRITE SENSOR PROTEIN NARX-RELATED"/>
    <property type="match status" value="1"/>
</dbReference>
<feature type="transmembrane region" description="Helical" evidence="9">
    <location>
        <begin position="61"/>
        <end position="88"/>
    </location>
</feature>
<keyword evidence="9" id="KW-1133">Transmembrane helix</keyword>
<keyword evidence="5" id="KW-0547">Nucleotide-binding</keyword>
<dbReference type="GO" id="GO:0016301">
    <property type="term" value="F:kinase activity"/>
    <property type="evidence" value="ECO:0007669"/>
    <property type="project" value="UniProtKB-KW"/>
</dbReference>
<keyword evidence="8" id="KW-0902">Two-component regulatory system</keyword>
<dbReference type="Gene3D" id="3.30.565.10">
    <property type="entry name" value="Histidine kinase-like ATPase, C-terminal domain"/>
    <property type="match status" value="1"/>
</dbReference>
<keyword evidence="3" id="KW-0597">Phosphoprotein</keyword>
<gene>
    <name evidence="12" type="ORF">GCM10009691_39910</name>
</gene>
<sequence>MTRSGMADVAAGLILCVIGLLVVPPIPLTIGQYVGYVLVVIGASLAVAFRRRVPRTALMILAVLLVVHLVVFDVPSVVAGLACLVAAYTTQTQLVPPWRWVFLAGAYAGGLAAMLRSTALSDDLQTRAFAVASVSVAISLAATLGMLRRQRRTRYDLAVERAAVLEGQLDTERRLAAFEERHRVAREMHDILGHSLNAIAAQAEGARYILTSDSARADRALKDIAHLSRTAVDDVRDVIDVLRTENEDVSPRPDPSLRELSDLINTLQTPGTIIKLQVDGDVDAVPSRVSLAAYRIAQESLTNAIQHGRSPITVRLTIEAGSLGMTVVNAATSSPAADGERRGHGLIGMQERARAYGGTFAAGRDAATGGWRVHVHLPWSRS</sequence>
<dbReference type="Proteomes" id="UP001501791">
    <property type="component" value="Unassembled WGS sequence"/>
</dbReference>
<comment type="caution">
    <text evidence="12">The sequence shown here is derived from an EMBL/GenBank/DDBJ whole genome shotgun (WGS) entry which is preliminary data.</text>
</comment>
<dbReference type="Gene3D" id="1.20.5.1930">
    <property type="match status" value="1"/>
</dbReference>
<dbReference type="CDD" id="cd16917">
    <property type="entry name" value="HATPase_UhpB-NarQ-NarX-like"/>
    <property type="match status" value="1"/>
</dbReference>
<proteinExistence type="predicted"/>
<accession>A0ABN2CQR9</accession>
<dbReference type="PANTHER" id="PTHR24421:SF10">
    <property type="entry name" value="NITRATE_NITRITE SENSOR PROTEIN NARQ"/>
    <property type="match status" value="1"/>
</dbReference>
<keyword evidence="7" id="KW-0067">ATP-binding</keyword>
<dbReference type="InterPro" id="IPR036890">
    <property type="entry name" value="HATPase_C_sf"/>
</dbReference>
<evidence type="ECO:0000256" key="5">
    <source>
        <dbReference type="ARBA" id="ARBA00022741"/>
    </source>
</evidence>
<evidence type="ECO:0000256" key="1">
    <source>
        <dbReference type="ARBA" id="ARBA00000085"/>
    </source>
</evidence>
<evidence type="ECO:0000259" key="11">
    <source>
        <dbReference type="Pfam" id="PF23539"/>
    </source>
</evidence>
<dbReference type="EMBL" id="BAAALY010000019">
    <property type="protein sequence ID" value="GAA1562138.1"/>
    <property type="molecule type" value="Genomic_DNA"/>
</dbReference>
<dbReference type="Pfam" id="PF07730">
    <property type="entry name" value="HisKA_3"/>
    <property type="match status" value="1"/>
</dbReference>
<evidence type="ECO:0000256" key="8">
    <source>
        <dbReference type="ARBA" id="ARBA00023012"/>
    </source>
</evidence>
<protein>
    <recommendedName>
        <fullName evidence="2">histidine kinase</fullName>
        <ecNumber evidence="2">2.7.13.3</ecNumber>
    </recommendedName>
</protein>
<keyword evidence="13" id="KW-1185">Reference proteome</keyword>
<keyword evidence="9" id="KW-0812">Transmembrane</keyword>
<evidence type="ECO:0000313" key="12">
    <source>
        <dbReference type="EMBL" id="GAA1562138.1"/>
    </source>
</evidence>
<dbReference type="InterPro" id="IPR011712">
    <property type="entry name" value="Sig_transdc_His_kin_sub3_dim/P"/>
</dbReference>
<evidence type="ECO:0000256" key="9">
    <source>
        <dbReference type="SAM" id="Phobius"/>
    </source>
</evidence>
<feature type="domain" description="Signal transduction histidine kinase subgroup 3 dimerisation and phosphoacceptor" evidence="10">
    <location>
        <begin position="180"/>
        <end position="245"/>
    </location>
</feature>
<dbReference type="Pfam" id="PF23539">
    <property type="entry name" value="DUF7134"/>
    <property type="match status" value="1"/>
</dbReference>
<feature type="transmembrane region" description="Helical" evidence="9">
    <location>
        <begin position="7"/>
        <end position="27"/>
    </location>
</feature>
<evidence type="ECO:0000256" key="6">
    <source>
        <dbReference type="ARBA" id="ARBA00022777"/>
    </source>
</evidence>
<evidence type="ECO:0000259" key="10">
    <source>
        <dbReference type="Pfam" id="PF07730"/>
    </source>
</evidence>
<feature type="transmembrane region" description="Helical" evidence="9">
    <location>
        <begin position="128"/>
        <end position="147"/>
    </location>
</feature>
<dbReference type="EC" id="2.7.13.3" evidence="2"/>
<dbReference type="InterPro" id="IPR055558">
    <property type="entry name" value="DUF7134"/>
</dbReference>
<feature type="transmembrane region" description="Helical" evidence="9">
    <location>
        <begin position="33"/>
        <end position="49"/>
    </location>
</feature>
<feature type="transmembrane region" description="Helical" evidence="9">
    <location>
        <begin position="100"/>
        <end position="116"/>
    </location>
</feature>
<dbReference type="InterPro" id="IPR050482">
    <property type="entry name" value="Sensor_HK_TwoCompSys"/>
</dbReference>
<evidence type="ECO:0000256" key="3">
    <source>
        <dbReference type="ARBA" id="ARBA00022553"/>
    </source>
</evidence>
<name>A0ABN2CQR9_9MICO</name>
<feature type="domain" description="DUF7134" evidence="11">
    <location>
        <begin position="8"/>
        <end position="152"/>
    </location>
</feature>
<reference evidence="12 13" key="1">
    <citation type="journal article" date="2019" name="Int. J. Syst. Evol. Microbiol.">
        <title>The Global Catalogue of Microorganisms (GCM) 10K type strain sequencing project: providing services to taxonomists for standard genome sequencing and annotation.</title>
        <authorList>
            <consortium name="The Broad Institute Genomics Platform"/>
            <consortium name="The Broad Institute Genome Sequencing Center for Infectious Disease"/>
            <person name="Wu L."/>
            <person name="Ma J."/>
        </authorList>
    </citation>
    <scope>NUCLEOTIDE SEQUENCE [LARGE SCALE GENOMIC DNA]</scope>
    <source>
        <strain evidence="12 13">JCM 13319</strain>
    </source>
</reference>
<dbReference type="SUPFAM" id="SSF55874">
    <property type="entry name" value="ATPase domain of HSP90 chaperone/DNA topoisomerase II/histidine kinase"/>
    <property type="match status" value="1"/>
</dbReference>
<evidence type="ECO:0000313" key="13">
    <source>
        <dbReference type="Proteomes" id="UP001501791"/>
    </source>
</evidence>
<organism evidence="12 13">
    <name type="scientific">Brevibacterium picturae</name>
    <dbReference type="NCBI Taxonomy" id="260553"/>
    <lineage>
        <taxon>Bacteria</taxon>
        <taxon>Bacillati</taxon>
        <taxon>Actinomycetota</taxon>
        <taxon>Actinomycetes</taxon>
        <taxon>Micrococcales</taxon>
        <taxon>Brevibacteriaceae</taxon>
        <taxon>Brevibacterium</taxon>
    </lineage>
</organism>
<evidence type="ECO:0000256" key="7">
    <source>
        <dbReference type="ARBA" id="ARBA00022840"/>
    </source>
</evidence>
<evidence type="ECO:0000256" key="2">
    <source>
        <dbReference type="ARBA" id="ARBA00012438"/>
    </source>
</evidence>
<keyword evidence="4" id="KW-0808">Transferase</keyword>